<comment type="caution">
    <text evidence="1">The sequence shown here is derived from an EMBL/GenBank/DDBJ whole genome shotgun (WGS) entry which is preliminary data.</text>
</comment>
<dbReference type="EMBL" id="LAZR01036489">
    <property type="protein sequence ID" value="KKL24706.1"/>
    <property type="molecule type" value="Genomic_DNA"/>
</dbReference>
<proteinExistence type="predicted"/>
<reference evidence="1" key="1">
    <citation type="journal article" date="2015" name="Nature">
        <title>Complex archaea that bridge the gap between prokaryotes and eukaryotes.</title>
        <authorList>
            <person name="Spang A."/>
            <person name="Saw J.H."/>
            <person name="Jorgensen S.L."/>
            <person name="Zaremba-Niedzwiedzka K."/>
            <person name="Martijn J."/>
            <person name="Lind A.E."/>
            <person name="van Eijk R."/>
            <person name="Schleper C."/>
            <person name="Guy L."/>
            <person name="Ettema T.J."/>
        </authorList>
    </citation>
    <scope>NUCLEOTIDE SEQUENCE</scope>
</reference>
<protein>
    <submittedName>
        <fullName evidence="1">Uncharacterized protein</fullName>
    </submittedName>
</protein>
<gene>
    <name evidence="1" type="ORF">LCGC14_2412610</name>
</gene>
<evidence type="ECO:0000313" key="1">
    <source>
        <dbReference type="EMBL" id="KKL24706.1"/>
    </source>
</evidence>
<dbReference type="AlphaFoldDB" id="A0A0F9E481"/>
<sequence>MSRISPALYRAVNPGEIRYDLKKPCADCPFRRDVPAHEGIAVSIPEYADHIKEGIFSHTCHKTDARSDGLVDGYEGPIQHCAGSLIFMLKMKAPIQVAMLDPLADGRLDLSRYDKADPRVFRSVSDLVKHFLPAMKK</sequence>
<accession>A0A0F9E481</accession>
<organism evidence="1">
    <name type="scientific">marine sediment metagenome</name>
    <dbReference type="NCBI Taxonomy" id="412755"/>
    <lineage>
        <taxon>unclassified sequences</taxon>
        <taxon>metagenomes</taxon>
        <taxon>ecological metagenomes</taxon>
    </lineage>
</organism>
<name>A0A0F9E481_9ZZZZ</name>
<feature type="non-terminal residue" evidence="1">
    <location>
        <position position="137"/>
    </location>
</feature>